<name>A0A0D8BMT5_9ACTN</name>
<comment type="caution">
    <text evidence="2">The sequence shown here is derived from an EMBL/GenBank/DDBJ whole genome shotgun (WGS) entry which is preliminary data.</text>
</comment>
<dbReference type="AlphaFoldDB" id="A0A0D8BMT5"/>
<dbReference type="Gene3D" id="3.40.30.10">
    <property type="entry name" value="Glutaredoxin"/>
    <property type="match status" value="1"/>
</dbReference>
<evidence type="ECO:0000259" key="1">
    <source>
        <dbReference type="Pfam" id="PF01323"/>
    </source>
</evidence>
<protein>
    <submittedName>
        <fullName evidence="2">Putative dithiol-disulfide isomerase involved in polyketide biosynthesis</fullName>
    </submittedName>
</protein>
<evidence type="ECO:0000313" key="3">
    <source>
        <dbReference type="Proteomes" id="UP000032545"/>
    </source>
</evidence>
<dbReference type="Proteomes" id="UP000032545">
    <property type="component" value="Unassembled WGS sequence"/>
</dbReference>
<sequence>MRTVRADMWTDLGCPWGYVGRRRLELGFEQANLNATLDLRLHAFELDPGSRTTTISIPEIFVKKHGGTIDDAIAAERRVAGLANDVGLPFTTDRLASNTHDVLRVLQLAKTHGLEASWFAQLQQGYFGGTINPFDPAELTRSAVAGGMDADDVSDVLSGNRFKAEVARDREEALDRGATGVPYIVIDNRVVLAGGATVTDYARAFTSLTTQV</sequence>
<keyword evidence="2" id="KW-0413">Isomerase</keyword>
<gene>
    <name evidence="2" type="ORF">FF36_00447</name>
</gene>
<dbReference type="EMBL" id="JYFN01000002">
    <property type="protein sequence ID" value="KJE25314.1"/>
    <property type="molecule type" value="Genomic_DNA"/>
</dbReference>
<accession>A0A0D8BMT5</accession>
<dbReference type="SUPFAM" id="SSF52833">
    <property type="entry name" value="Thioredoxin-like"/>
    <property type="match status" value="1"/>
</dbReference>
<dbReference type="PATRIC" id="fig|1502723.3.peg.494"/>
<evidence type="ECO:0000313" key="2">
    <source>
        <dbReference type="EMBL" id="KJE25314.1"/>
    </source>
</evidence>
<dbReference type="InterPro" id="IPR001853">
    <property type="entry name" value="DSBA-like_thioredoxin_dom"/>
</dbReference>
<dbReference type="GO" id="GO:0016491">
    <property type="term" value="F:oxidoreductase activity"/>
    <property type="evidence" value="ECO:0007669"/>
    <property type="project" value="InterPro"/>
</dbReference>
<dbReference type="OrthoDB" id="9799122at2"/>
<dbReference type="Pfam" id="PF01323">
    <property type="entry name" value="DSBA"/>
    <property type="match status" value="1"/>
</dbReference>
<dbReference type="PANTHER" id="PTHR13887">
    <property type="entry name" value="GLUTATHIONE S-TRANSFERASE KAPPA"/>
    <property type="match status" value="1"/>
</dbReference>
<reference evidence="3" key="1">
    <citation type="submission" date="2015-02" db="EMBL/GenBank/DDBJ databases">
        <title>Draft Genome of Frankia sp. CpI1-S.</title>
        <authorList>
            <person name="Oshone R.T."/>
            <person name="Ngom M."/>
            <person name="Ghodhbane-Gtari F."/>
            <person name="Gtari M."/>
            <person name="Morris K."/>
            <person name="Thomas K."/>
            <person name="Sen A."/>
            <person name="Tisa L.S."/>
        </authorList>
    </citation>
    <scope>NUCLEOTIDE SEQUENCE [LARGE SCALE GENOMIC DNA]</scope>
    <source>
        <strain evidence="3">CpI1-S</strain>
    </source>
</reference>
<organism evidence="2 3">
    <name type="scientific">Frankia torreyi</name>
    <dbReference type="NCBI Taxonomy" id="1856"/>
    <lineage>
        <taxon>Bacteria</taxon>
        <taxon>Bacillati</taxon>
        <taxon>Actinomycetota</taxon>
        <taxon>Actinomycetes</taxon>
        <taxon>Frankiales</taxon>
        <taxon>Frankiaceae</taxon>
        <taxon>Frankia</taxon>
    </lineage>
</organism>
<reference evidence="2 3" key="2">
    <citation type="journal article" date="2016" name="Genome Announc.">
        <title>Permanent Draft Genome Sequences for Two Variants of Frankia sp. Strain CpI1, the First Frankia Strain Isolated from Root Nodules of Comptonia peregrina.</title>
        <authorList>
            <person name="Oshone R."/>
            <person name="Hurst S.G.IV."/>
            <person name="Abebe-Akele F."/>
            <person name="Simpson S."/>
            <person name="Morris K."/>
            <person name="Thomas W.K."/>
            <person name="Tisa L.S."/>
        </authorList>
    </citation>
    <scope>NUCLEOTIDE SEQUENCE [LARGE SCALE GENOMIC DNA]</scope>
    <source>
        <strain evidence="3">CpI1-S</strain>
    </source>
</reference>
<keyword evidence="3" id="KW-1185">Reference proteome</keyword>
<dbReference type="PANTHER" id="PTHR13887:SF41">
    <property type="entry name" value="THIOREDOXIN SUPERFAMILY PROTEIN"/>
    <property type="match status" value="1"/>
</dbReference>
<dbReference type="RefSeq" id="WP_082121602.1">
    <property type="nucleotide sequence ID" value="NZ_JYFN01000002.1"/>
</dbReference>
<dbReference type="GO" id="GO:0016853">
    <property type="term" value="F:isomerase activity"/>
    <property type="evidence" value="ECO:0007669"/>
    <property type="project" value="UniProtKB-KW"/>
</dbReference>
<dbReference type="InterPro" id="IPR036249">
    <property type="entry name" value="Thioredoxin-like_sf"/>
</dbReference>
<feature type="domain" description="DSBA-like thioredoxin" evidence="1">
    <location>
        <begin position="7"/>
        <end position="201"/>
    </location>
</feature>
<proteinExistence type="predicted"/>